<organism evidence="4 5">
    <name type="scientific">Asanoa ishikariensis</name>
    <dbReference type="NCBI Taxonomy" id="137265"/>
    <lineage>
        <taxon>Bacteria</taxon>
        <taxon>Bacillati</taxon>
        <taxon>Actinomycetota</taxon>
        <taxon>Actinomycetes</taxon>
        <taxon>Micromonosporales</taxon>
        <taxon>Micromonosporaceae</taxon>
        <taxon>Asanoa</taxon>
    </lineage>
</organism>
<evidence type="ECO:0000313" key="5">
    <source>
        <dbReference type="Proteomes" id="UP000199632"/>
    </source>
</evidence>
<accession>A0A1H3TPW6</accession>
<sequence length="158" mass="15798">MSSTVLLVLTLMSFGSAAAGGPPGPKPTPTDVPAPIVGINSVSPLSGPTQGGFTITVTGVGFAPGQTSVRLCEIDIPPAQVQVNGAGNVLTFTAPPCAAGQTQLVVSTPTGSASTVYDYESEDTLPVTGGRGWIAGAALSVAGLLVLLLTRRRSPRRA</sequence>
<evidence type="ECO:0000313" key="4">
    <source>
        <dbReference type="EMBL" id="SDZ51958.1"/>
    </source>
</evidence>
<evidence type="ECO:0000259" key="3">
    <source>
        <dbReference type="Pfam" id="PF01833"/>
    </source>
</evidence>
<dbReference type="AlphaFoldDB" id="A0A1H3TPW6"/>
<dbReference type="InterPro" id="IPR013783">
    <property type="entry name" value="Ig-like_fold"/>
</dbReference>
<dbReference type="SUPFAM" id="SSF81296">
    <property type="entry name" value="E set domains"/>
    <property type="match status" value="1"/>
</dbReference>
<keyword evidence="5" id="KW-1185">Reference proteome</keyword>
<keyword evidence="1" id="KW-0812">Transmembrane</keyword>
<dbReference type="RefSeq" id="WP_176985149.1">
    <property type="nucleotide sequence ID" value="NZ_BOND01000001.1"/>
</dbReference>
<proteinExistence type="predicted"/>
<feature type="chain" id="PRO_5039462816" evidence="2">
    <location>
        <begin position="19"/>
        <end position="158"/>
    </location>
</feature>
<dbReference type="EMBL" id="FNQB01000003">
    <property type="protein sequence ID" value="SDZ51958.1"/>
    <property type="molecule type" value="Genomic_DNA"/>
</dbReference>
<feature type="transmembrane region" description="Helical" evidence="1">
    <location>
        <begin position="132"/>
        <end position="150"/>
    </location>
</feature>
<reference evidence="5" key="1">
    <citation type="submission" date="2016-10" db="EMBL/GenBank/DDBJ databases">
        <authorList>
            <person name="Varghese N."/>
            <person name="Submissions S."/>
        </authorList>
    </citation>
    <scope>NUCLEOTIDE SEQUENCE [LARGE SCALE GENOMIC DNA]</scope>
    <source>
        <strain evidence="5">DSM 44718</strain>
    </source>
</reference>
<protein>
    <submittedName>
        <fullName evidence="4">IPT/TIG domain-containing protein</fullName>
    </submittedName>
</protein>
<dbReference type="Pfam" id="PF01833">
    <property type="entry name" value="TIG"/>
    <property type="match status" value="1"/>
</dbReference>
<evidence type="ECO:0000256" key="1">
    <source>
        <dbReference type="SAM" id="Phobius"/>
    </source>
</evidence>
<keyword evidence="2" id="KW-0732">Signal</keyword>
<feature type="domain" description="IPT/TIG" evidence="3">
    <location>
        <begin position="39"/>
        <end position="114"/>
    </location>
</feature>
<dbReference type="InterPro" id="IPR014756">
    <property type="entry name" value="Ig_E-set"/>
</dbReference>
<dbReference type="GO" id="GO:0005975">
    <property type="term" value="P:carbohydrate metabolic process"/>
    <property type="evidence" value="ECO:0007669"/>
    <property type="project" value="UniProtKB-ARBA"/>
</dbReference>
<dbReference type="CDD" id="cd00102">
    <property type="entry name" value="IPT"/>
    <property type="match status" value="1"/>
</dbReference>
<evidence type="ECO:0000256" key="2">
    <source>
        <dbReference type="SAM" id="SignalP"/>
    </source>
</evidence>
<feature type="signal peptide" evidence="2">
    <location>
        <begin position="1"/>
        <end position="18"/>
    </location>
</feature>
<keyword evidence="1" id="KW-0472">Membrane</keyword>
<name>A0A1H3TPW6_9ACTN</name>
<dbReference type="Gene3D" id="2.60.40.10">
    <property type="entry name" value="Immunoglobulins"/>
    <property type="match status" value="1"/>
</dbReference>
<dbReference type="Proteomes" id="UP000199632">
    <property type="component" value="Unassembled WGS sequence"/>
</dbReference>
<gene>
    <name evidence="4" type="ORF">SAMN05421684_6133</name>
</gene>
<dbReference type="STRING" id="137265.SAMN05421684_6133"/>
<keyword evidence="1" id="KW-1133">Transmembrane helix</keyword>
<dbReference type="InterPro" id="IPR002909">
    <property type="entry name" value="IPT_dom"/>
</dbReference>